<dbReference type="Gene3D" id="3.30.1360.180">
    <property type="match status" value="1"/>
</dbReference>
<dbReference type="SUPFAM" id="SSF53649">
    <property type="entry name" value="Alkaline phosphatase-like"/>
    <property type="match status" value="1"/>
</dbReference>
<dbReference type="Proteomes" id="UP001209878">
    <property type="component" value="Unassembled WGS sequence"/>
</dbReference>
<dbReference type="Pfam" id="PF01663">
    <property type="entry name" value="Phosphodiest"/>
    <property type="match status" value="1"/>
</dbReference>
<feature type="chain" id="PRO_5042072836" description="Ectonucleotide pyrophosphatase/phosphodiesterase family member 4" evidence="2">
    <location>
        <begin position="22"/>
        <end position="502"/>
    </location>
</feature>
<proteinExistence type="predicted"/>
<evidence type="ECO:0000256" key="1">
    <source>
        <dbReference type="SAM" id="Phobius"/>
    </source>
</evidence>
<dbReference type="InterPro" id="IPR017850">
    <property type="entry name" value="Alkaline_phosphatase_core_sf"/>
</dbReference>
<keyword evidence="2" id="KW-0732">Signal</keyword>
<sequence length="502" mass="57381">MWLKIALPLFFLFGQHCLCEAHIETHTKNPRVLLISFDGFRWDYVELAHREGRKTPNFDSLIQNGVKAKWVKNVFATKTFPNHYTLVTGMYEESHGVVGNEMYDPVFNETFKMNNFSQECDPKWWNNGTKGGGGEPIWVTNQKDEQSLERRWSGVMFWPGSSAKVHGVHPYHYMDYDASLPNKTRIDNIVKWFSAKEDPINLGLLYFSEPDGLGHSKGPESLQMIDMIVALDRLVGYLIEQLKAYSLFESINIIITSDHGMAQIKSSIKIDDTVNSSTYKVYGSSPIWNIMPSDGLQEEVYEKLKKIKHLTVYRKEDIPEKFHYKHNRRVLPILIAADEGYSLCDVNHLPCQEIGGNHGFSNDFKSMHPFFIAHGPVFKRGYISEPFNSVDVYPLICKILNIQPAPNNGSLDNIQHILKLIEHKHGPRQLFGFTVTAVTFLLVVLFAAMMSGICCIAACRVQRIHTHHLHPHLVKLGSVHFGGNMRLLTTDDDEDDYEEEIP</sequence>
<keyword evidence="1" id="KW-0812">Transmembrane</keyword>
<evidence type="ECO:0008006" key="5">
    <source>
        <dbReference type="Google" id="ProtNLM"/>
    </source>
</evidence>
<evidence type="ECO:0000313" key="3">
    <source>
        <dbReference type="EMBL" id="KAK2185683.1"/>
    </source>
</evidence>
<feature type="signal peptide" evidence="2">
    <location>
        <begin position="1"/>
        <end position="21"/>
    </location>
</feature>
<dbReference type="AlphaFoldDB" id="A0AAD9P032"/>
<organism evidence="3 4">
    <name type="scientific">Ridgeia piscesae</name>
    <name type="common">Tubeworm</name>
    <dbReference type="NCBI Taxonomy" id="27915"/>
    <lineage>
        <taxon>Eukaryota</taxon>
        <taxon>Metazoa</taxon>
        <taxon>Spiralia</taxon>
        <taxon>Lophotrochozoa</taxon>
        <taxon>Annelida</taxon>
        <taxon>Polychaeta</taxon>
        <taxon>Sedentaria</taxon>
        <taxon>Canalipalpata</taxon>
        <taxon>Sabellida</taxon>
        <taxon>Siboglinidae</taxon>
        <taxon>Ridgeia</taxon>
    </lineage>
</organism>
<evidence type="ECO:0000256" key="2">
    <source>
        <dbReference type="SAM" id="SignalP"/>
    </source>
</evidence>
<reference evidence="3" key="1">
    <citation type="journal article" date="2023" name="Mol. Biol. Evol.">
        <title>Third-Generation Sequencing Reveals the Adaptive Role of the Epigenome in Three Deep-Sea Polychaetes.</title>
        <authorList>
            <person name="Perez M."/>
            <person name="Aroh O."/>
            <person name="Sun Y."/>
            <person name="Lan Y."/>
            <person name="Juniper S.K."/>
            <person name="Young C.R."/>
            <person name="Angers B."/>
            <person name="Qian P.Y."/>
        </authorList>
    </citation>
    <scope>NUCLEOTIDE SEQUENCE</scope>
    <source>
        <strain evidence="3">R07B-5</strain>
    </source>
</reference>
<evidence type="ECO:0000313" key="4">
    <source>
        <dbReference type="Proteomes" id="UP001209878"/>
    </source>
</evidence>
<dbReference type="CDD" id="cd16018">
    <property type="entry name" value="Enpp"/>
    <property type="match status" value="1"/>
</dbReference>
<dbReference type="PANTHER" id="PTHR10151">
    <property type="entry name" value="ECTONUCLEOTIDE PYROPHOSPHATASE/PHOSPHODIESTERASE"/>
    <property type="match status" value="1"/>
</dbReference>
<dbReference type="GO" id="GO:0016787">
    <property type="term" value="F:hydrolase activity"/>
    <property type="evidence" value="ECO:0007669"/>
    <property type="project" value="UniProtKB-ARBA"/>
</dbReference>
<gene>
    <name evidence="3" type="ORF">NP493_226g02013</name>
</gene>
<name>A0AAD9P032_RIDPI</name>
<keyword evidence="1" id="KW-1133">Transmembrane helix</keyword>
<protein>
    <recommendedName>
        <fullName evidence="5">Ectonucleotide pyrophosphatase/phosphodiesterase family member 4</fullName>
    </recommendedName>
</protein>
<comment type="caution">
    <text evidence="3">The sequence shown here is derived from an EMBL/GenBank/DDBJ whole genome shotgun (WGS) entry which is preliminary data.</text>
</comment>
<accession>A0AAD9P032</accession>
<keyword evidence="1" id="KW-0472">Membrane</keyword>
<dbReference type="PANTHER" id="PTHR10151:SF120">
    <property type="entry name" value="BIS(5'-ADENOSYL)-TRIPHOSPHATASE"/>
    <property type="match status" value="1"/>
</dbReference>
<dbReference type="Gene3D" id="3.40.720.10">
    <property type="entry name" value="Alkaline Phosphatase, subunit A"/>
    <property type="match status" value="1"/>
</dbReference>
<dbReference type="EMBL" id="JAODUO010000226">
    <property type="protein sequence ID" value="KAK2185683.1"/>
    <property type="molecule type" value="Genomic_DNA"/>
</dbReference>
<dbReference type="InterPro" id="IPR002591">
    <property type="entry name" value="Phosphodiest/P_Trfase"/>
</dbReference>
<feature type="transmembrane region" description="Helical" evidence="1">
    <location>
        <begin position="430"/>
        <end position="459"/>
    </location>
</feature>
<keyword evidence="4" id="KW-1185">Reference proteome</keyword>